<accession>A0ABT0MFP9</accession>
<keyword evidence="4" id="KW-1185">Reference proteome</keyword>
<keyword evidence="2" id="KW-0812">Transmembrane</keyword>
<feature type="compositionally biased region" description="Basic and acidic residues" evidence="1">
    <location>
        <begin position="80"/>
        <end position="96"/>
    </location>
</feature>
<dbReference type="EMBL" id="JAMBEP010000001">
    <property type="protein sequence ID" value="MCL1633705.1"/>
    <property type="molecule type" value="Genomic_DNA"/>
</dbReference>
<reference evidence="3 4" key="1">
    <citation type="submission" date="2022-05" db="EMBL/GenBank/DDBJ databases">
        <title>Luteimonas sp. SX5, whole genome shotgun sequencing project.</title>
        <authorList>
            <person name="Zhao G."/>
            <person name="Shen L."/>
        </authorList>
    </citation>
    <scope>NUCLEOTIDE SEQUENCE [LARGE SCALE GENOMIC DNA]</scope>
    <source>
        <strain evidence="3 4">SX5</strain>
    </source>
</reference>
<gene>
    <name evidence="3" type="ORF">M2650_03480</name>
</gene>
<proteinExistence type="predicted"/>
<keyword evidence="2" id="KW-1133">Transmembrane helix</keyword>
<evidence type="ECO:0000313" key="4">
    <source>
        <dbReference type="Proteomes" id="UP001431217"/>
    </source>
</evidence>
<dbReference type="Proteomes" id="UP001431217">
    <property type="component" value="Unassembled WGS sequence"/>
</dbReference>
<dbReference type="PROSITE" id="PS51257">
    <property type="entry name" value="PROKAR_LIPOPROTEIN"/>
    <property type="match status" value="1"/>
</dbReference>
<evidence type="ECO:0000256" key="1">
    <source>
        <dbReference type="SAM" id="MobiDB-lite"/>
    </source>
</evidence>
<comment type="caution">
    <text evidence="3">The sequence shown here is derived from an EMBL/GenBank/DDBJ whole genome shotgun (WGS) entry which is preliminary data.</text>
</comment>
<feature type="region of interest" description="Disordered" evidence="1">
    <location>
        <begin position="76"/>
        <end position="96"/>
    </location>
</feature>
<evidence type="ECO:0008006" key="5">
    <source>
        <dbReference type="Google" id="ProtNLM"/>
    </source>
</evidence>
<name>A0ABT0MFP9_9GAMM</name>
<evidence type="ECO:0000313" key="3">
    <source>
        <dbReference type="EMBL" id="MCL1633705.1"/>
    </source>
</evidence>
<evidence type="ECO:0000256" key="2">
    <source>
        <dbReference type="SAM" id="Phobius"/>
    </source>
</evidence>
<protein>
    <recommendedName>
        <fullName evidence="5">DUF1418 family protein</fullName>
    </recommendedName>
</protein>
<feature type="transmembrane region" description="Helical" evidence="2">
    <location>
        <begin position="42"/>
        <end position="65"/>
    </location>
</feature>
<organism evidence="3 4">
    <name type="scientific">Luteimonas galliterrae</name>
    <dbReference type="NCBI Taxonomy" id="2940486"/>
    <lineage>
        <taxon>Bacteria</taxon>
        <taxon>Pseudomonadati</taxon>
        <taxon>Pseudomonadota</taxon>
        <taxon>Gammaproteobacteria</taxon>
        <taxon>Lysobacterales</taxon>
        <taxon>Lysobacteraceae</taxon>
        <taxon>Luteimonas</taxon>
    </lineage>
</organism>
<feature type="transmembrane region" description="Helical" evidence="2">
    <location>
        <begin position="12"/>
        <end position="30"/>
    </location>
</feature>
<keyword evidence="2" id="KW-0472">Membrane</keyword>
<sequence>MKSRREIRWLRIAGILLLFALVAFGCRFILDEVTAAFPEYSVAVNVVLMILFAVLLAFLVMPLLVKELGFQIVGKQTHPPQKESPADGHDDRGNQG</sequence>